<dbReference type="Proteomes" id="UP000061468">
    <property type="component" value="Chromosome"/>
</dbReference>
<gene>
    <name evidence="2" type="ORF">AV942_12235</name>
</gene>
<feature type="domain" description="MrfA-like Zn-binding" evidence="1">
    <location>
        <begin position="477"/>
        <end position="581"/>
    </location>
</feature>
<dbReference type="InterPro" id="IPR018973">
    <property type="entry name" value="MZB"/>
</dbReference>
<dbReference type="EMBL" id="CP013928">
    <property type="protein sequence ID" value="AMJ79006.1"/>
    <property type="molecule type" value="Genomic_DNA"/>
</dbReference>
<dbReference type="RefSeq" id="WP_015067491.1">
    <property type="nucleotide sequence ID" value="NZ_CP013928.1"/>
</dbReference>
<accession>A0AAC8XL04</accession>
<dbReference type="AlphaFoldDB" id="A0AAC8XL04"/>
<reference evidence="2 3" key="1">
    <citation type="submission" date="2015-12" db="EMBL/GenBank/DDBJ databases">
        <title>Intraspecies pangenome expansion in the marine bacterium Alteromonas.</title>
        <authorList>
            <person name="Lopez-Perez M."/>
            <person name="Rodriguez-Valera F."/>
        </authorList>
    </citation>
    <scope>NUCLEOTIDE SEQUENCE [LARGE SCALE GENOMIC DNA]</scope>
    <source>
        <strain evidence="2 3">UM8</strain>
    </source>
</reference>
<sequence length="617" mass="68698">MGNRSKVKTRKGQLIHTFGTGAMQVNKNGISMITCGLDHWFEDDEGAELSGVGKFIRTDKRLQKKLKVESFRVPPDFKVTENGLSRKVPIPAKRFPLWRVCSNTRCQKLQKGANEANDESKSFCNSCGAPTYQSRFITICAEGHIDDFPWFDWLNYHSGGQCCESDGCHLKLEGTGSSSVSSIRVRCIHCNKSASLKGIFYYGADDSGKPESAFSKASISCKSNRPWLGETGSSICSSPLKAALRQSTNVYFSKTHSSIYIPQKLEGISSLIAEAYSQLSDSQKAMIQGAADNDTKALLLSMALNEEYSPNNVKLFIEQDCDVSDLVELTEEEFRYEERNFFLNKTTSEELSSKPQNINDYKDWFRELFAEVSLIDKLTITQAMYGFDRLTPSNRKSIDEYKSMLWVDETKISTWLPAVQNHGEGIYIEFNADKINKWAEEYATCNAYKYLNEKKEENAFLDSFGPLTPQFLLIHSFSHILINRLIHESGYSSAALRERIYVSTQAETCMYGVLIYTASGDSEGSLGGLVRLGKAGKLETTITSALKDASWCSSDPICFETGHSGGQGPNGLNLAACHNCLLLPETSCEVFNSLLDRMTINGELLGIRGYFDTGSSN</sequence>
<protein>
    <recommendedName>
        <fullName evidence="1">MrfA-like Zn-binding domain-containing protein</fullName>
    </recommendedName>
</protein>
<dbReference type="InterPro" id="IPR047721">
    <property type="entry name" value="DrmB"/>
</dbReference>
<evidence type="ECO:0000259" key="1">
    <source>
        <dbReference type="Pfam" id="PF09369"/>
    </source>
</evidence>
<evidence type="ECO:0000313" key="3">
    <source>
        <dbReference type="Proteomes" id="UP000061468"/>
    </source>
</evidence>
<name>A0AAC8XL04_9ALTE</name>
<dbReference type="Pfam" id="PF09369">
    <property type="entry name" value="MZB"/>
    <property type="match status" value="1"/>
</dbReference>
<dbReference type="NCBIfam" id="NF038324">
    <property type="entry name" value="DrmB_fam"/>
    <property type="match status" value="1"/>
</dbReference>
<evidence type="ECO:0000313" key="2">
    <source>
        <dbReference type="EMBL" id="AMJ79006.1"/>
    </source>
</evidence>
<proteinExistence type="predicted"/>
<organism evidence="2 3">
    <name type="scientific">Alteromonas mediterranea</name>
    <dbReference type="NCBI Taxonomy" id="314275"/>
    <lineage>
        <taxon>Bacteria</taxon>
        <taxon>Pseudomonadati</taxon>
        <taxon>Pseudomonadota</taxon>
        <taxon>Gammaproteobacteria</taxon>
        <taxon>Alteromonadales</taxon>
        <taxon>Alteromonadaceae</taxon>
        <taxon>Alteromonas/Salinimonas group</taxon>
        <taxon>Alteromonas</taxon>
    </lineage>
</organism>